<protein>
    <submittedName>
        <fullName evidence="1">Uncharacterized protein</fullName>
    </submittedName>
</protein>
<name>A0A239BJY5_9BACT</name>
<dbReference type="EMBL" id="FZNS01000025">
    <property type="protein sequence ID" value="SNS07688.1"/>
    <property type="molecule type" value="Genomic_DNA"/>
</dbReference>
<sequence length="96" mass="10921">MPAPTRHKIYLEVVVLVPGNAVHLTDAEQQAIPCHYLLAQEAEKRMLVVEYTPGSDRATRERIIAVHLRAYSRRYQILSYQVFDDFVPALPAPAFS</sequence>
<proteinExistence type="predicted"/>
<gene>
    <name evidence="1" type="ORF">SAMN06269173_1257</name>
</gene>
<keyword evidence="2" id="KW-1185">Reference proteome</keyword>
<reference evidence="2" key="1">
    <citation type="submission" date="2017-06" db="EMBL/GenBank/DDBJ databases">
        <authorList>
            <person name="Varghese N."/>
            <person name="Submissions S."/>
        </authorList>
    </citation>
    <scope>NUCLEOTIDE SEQUENCE [LARGE SCALE GENOMIC DNA]</scope>
    <source>
        <strain evidence="2">DSM 28041</strain>
    </source>
</reference>
<dbReference type="Proteomes" id="UP000198310">
    <property type="component" value="Unassembled WGS sequence"/>
</dbReference>
<dbReference type="RefSeq" id="WP_089334526.1">
    <property type="nucleotide sequence ID" value="NZ_FZNS01000025.1"/>
</dbReference>
<evidence type="ECO:0000313" key="2">
    <source>
        <dbReference type="Proteomes" id="UP000198310"/>
    </source>
</evidence>
<organism evidence="1 2">
    <name type="scientific">Hymenobacter mucosus</name>
    <dbReference type="NCBI Taxonomy" id="1411120"/>
    <lineage>
        <taxon>Bacteria</taxon>
        <taxon>Pseudomonadati</taxon>
        <taxon>Bacteroidota</taxon>
        <taxon>Cytophagia</taxon>
        <taxon>Cytophagales</taxon>
        <taxon>Hymenobacteraceae</taxon>
        <taxon>Hymenobacter</taxon>
    </lineage>
</organism>
<dbReference type="AlphaFoldDB" id="A0A239BJY5"/>
<accession>A0A239BJY5</accession>
<evidence type="ECO:0000313" key="1">
    <source>
        <dbReference type="EMBL" id="SNS07688.1"/>
    </source>
</evidence>